<dbReference type="Proteomes" id="UP001140091">
    <property type="component" value="Unassembled WGS sequence"/>
</dbReference>
<comment type="caution">
    <text evidence="1">The sequence shown here is derived from an EMBL/GenBank/DDBJ whole genome shotgun (WGS) entry which is preliminary data.</text>
</comment>
<dbReference type="OrthoDB" id="3066632at2759"/>
<dbReference type="EMBL" id="JANBPK010000755">
    <property type="protein sequence ID" value="KAJ2932927.1"/>
    <property type="molecule type" value="Genomic_DNA"/>
</dbReference>
<feature type="non-terminal residue" evidence="1">
    <location>
        <position position="362"/>
    </location>
</feature>
<evidence type="ECO:0000313" key="1">
    <source>
        <dbReference type="EMBL" id="KAJ2932927.1"/>
    </source>
</evidence>
<gene>
    <name evidence="1" type="ORF">H1R20_g4160</name>
</gene>
<protein>
    <submittedName>
        <fullName evidence="1">Uncharacterized protein</fullName>
    </submittedName>
</protein>
<keyword evidence="2" id="KW-1185">Reference proteome</keyword>
<reference evidence="1" key="1">
    <citation type="submission" date="2022-06" db="EMBL/GenBank/DDBJ databases">
        <title>Genome Sequence of Candolleomyces eurysporus.</title>
        <authorList>
            <person name="Buettner E."/>
        </authorList>
    </citation>
    <scope>NUCLEOTIDE SEQUENCE</scope>
    <source>
        <strain evidence="1">VTCC 930004</strain>
    </source>
</reference>
<accession>A0A9W8JE46</accession>
<name>A0A9W8JE46_9AGAR</name>
<organism evidence="1 2">
    <name type="scientific">Candolleomyces eurysporus</name>
    <dbReference type="NCBI Taxonomy" id="2828524"/>
    <lineage>
        <taxon>Eukaryota</taxon>
        <taxon>Fungi</taxon>
        <taxon>Dikarya</taxon>
        <taxon>Basidiomycota</taxon>
        <taxon>Agaricomycotina</taxon>
        <taxon>Agaricomycetes</taxon>
        <taxon>Agaricomycetidae</taxon>
        <taxon>Agaricales</taxon>
        <taxon>Agaricineae</taxon>
        <taxon>Psathyrellaceae</taxon>
        <taxon>Candolleomyces</taxon>
    </lineage>
</organism>
<dbReference type="AlphaFoldDB" id="A0A9W8JE46"/>
<evidence type="ECO:0000313" key="2">
    <source>
        <dbReference type="Proteomes" id="UP001140091"/>
    </source>
</evidence>
<sequence>MESLRVAVNDWLISNQWQGRTGNNVGTNAGTRVLLLASQASAAPGVNPRDVVKISAAFTYLTVSGTWNKPLGILQNASISLAVSGLGPATLLSGVDIPFYDIESGRVDTYYIRIPADTHQPARVEGQFKFVFQTDDATKSTEATVLYWFSSPYTGPSPAVDSQKGVSLFPTTVAAKYQSDSGYIIDVEEKVPTPATHIRPAETSTTHGIGIHPVLRQGGESQMNLLLIKYLDDNGRNPSPGMYTMLLGYLREQYTMALYFNSGMLELFGSIDPTTMYMAADFYVRFPVARRIKLYNLRGSLLDGQAIQATVSEFVGGGTASFKAVKNTTGKYDLICSLYLKITLVAPEGISLNEQKILELPF</sequence>
<proteinExistence type="predicted"/>